<dbReference type="AlphaFoldDB" id="A0AAE3XK02"/>
<evidence type="ECO:0000313" key="2">
    <source>
        <dbReference type="EMBL" id="MDR6237404.1"/>
    </source>
</evidence>
<feature type="transmembrane region" description="Helical" evidence="1">
    <location>
        <begin position="188"/>
        <end position="208"/>
    </location>
</feature>
<feature type="transmembrane region" description="Helical" evidence="1">
    <location>
        <begin position="159"/>
        <end position="176"/>
    </location>
</feature>
<gene>
    <name evidence="2" type="ORF">HNQ88_000380</name>
</gene>
<feature type="transmembrane region" description="Helical" evidence="1">
    <location>
        <begin position="43"/>
        <end position="64"/>
    </location>
</feature>
<feature type="transmembrane region" description="Helical" evidence="1">
    <location>
        <begin position="106"/>
        <end position="125"/>
    </location>
</feature>
<sequence length="209" mass="23907">MTKLLSKLFSWVCHPLLLTTYIFYLLLTHSSLAKAPEYQSNIIPIVLIIFVTTSLFPALCIAIMRVFKMIRSFSMLSHVERVKPMVFISIFYTMTTYMFWEKKIFSSDFLVIFVSINLLVVLLTAINFFWKISIYSASITAMVGLLMAINVHSTESGSLFYPFLISIILAGIVMSSRMFLEKHSSFEVYCGSLLGFTIGYLPLTYLLVF</sequence>
<keyword evidence="3" id="KW-1185">Reference proteome</keyword>
<dbReference type="Proteomes" id="UP001185092">
    <property type="component" value="Unassembled WGS sequence"/>
</dbReference>
<keyword evidence="1" id="KW-1133">Transmembrane helix</keyword>
<dbReference type="RefSeq" id="WP_309936869.1">
    <property type="nucleotide sequence ID" value="NZ_AP025305.1"/>
</dbReference>
<protein>
    <submittedName>
        <fullName evidence="2">Membrane-associated phospholipid phosphatase</fullName>
    </submittedName>
</protein>
<dbReference type="EMBL" id="JAVDQD010000001">
    <property type="protein sequence ID" value="MDR6237404.1"/>
    <property type="molecule type" value="Genomic_DNA"/>
</dbReference>
<feature type="transmembrane region" description="Helical" evidence="1">
    <location>
        <begin position="132"/>
        <end position="153"/>
    </location>
</feature>
<reference evidence="2" key="1">
    <citation type="submission" date="2023-07" db="EMBL/GenBank/DDBJ databases">
        <title>Genomic Encyclopedia of Type Strains, Phase IV (KMG-IV): sequencing the most valuable type-strain genomes for metagenomic binning, comparative biology and taxonomic classification.</title>
        <authorList>
            <person name="Goeker M."/>
        </authorList>
    </citation>
    <scope>NUCLEOTIDE SEQUENCE</scope>
    <source>
        <strain evidence="2">DSM 26174</strain>
    </source>
</reference>
<keyword evidence="1" id="KW-0812">Transmembrane</keyword>
<name>A0AAE3XK02_9BACT</name>
<comment type="caution">
    <text evidence="2">The sequence shown here is derived from an EMBL/GenBank/DDBJ whole genome shotgun (WGS) entry which is preliminary data.</text>
</comment>
<evidence type="ECO:0000256" key="1">
    <source>
        <dbReference type="SAM" id="Phobius"/>
    </source>
</evidence>
<proteinExistence type="predicted"/>
<feature type="transmembrane region" description="Helical" evidence="1">
    <location>
        <begin position="84"/>
        <end position="100"/>
    </location>
</feature>
<keyword evidence="1" id="KW-0472">Membrane</keyword>
<accession>A0AAE3XK02</accession>
<evidence type="ECO:0000313" key="3">
    <source>
        <dbReference type="Proteomes" id="UP001185092"/>
    </source>
</evidence>
<organism evidence="2 3">
    <name type="scientific">Aureibacter tunicatorum</name>
    <dbReference type="NCBI Taxonomy" id="866807"/>
    <lineage>
        <taxon>Bacteria</taxon>
        <taxon>Pseudomonadati</taxon>
        <taxon>Bacteroidota</taxon>
        <taxon>Cytophagia</taxon>
        <taxon>Cytophagales</taxon>
        <taxon>Persicobacteraceae</taxon>
        <taxon>Aureibacter</taxon>
    </lineage>
</organism>